<keyword evidence="1" id="KW-1185">Reference proteome</keyword>
<accession>A0AAF3EJP5</accession>
<name>A0AAF3EJP5_9BILA</name>
<sequence>METNALKQTAKEVNVQVEAFEKFVRIFEQNGQTQEEYSANLLSEVKESCEAFGIRMDVNKTPVDYRSFFMNTLMVKYAKILEGKANKSNNDEDQQTLYQEIDESECTAEEKLKRKVLYWEDVSEHNLQQLQINYEWADQLFLNKITQELDQTCMLTEKILRSTLESSKIHRELFLASLLDHDRDSRLIEKLDEILWNQWQEFFMKFAGSFTVSRNKSFYERMIKTLCLEVSTTAEADFLESLRTESLPEICAKPAIADDSRNPISKPQFSSSQNLSYSCETNLEPSTMNNASAELSQKVTNMVTDRLSYLKEFNLPKILDKYRVIHRDKLENHFIRFDKVPDSHVLEGIKLETEDELKAELRSLQFKIDEETIVLQRFEEILQTSARTFLQHKQTILDQRSNFENLKRQQVEVLDNGGEESWSFDADDQETKQLENGDSKSMIEKELVHQEAAFRGFLARSSCFDRDVLMEEKSRSILVFAEYLQSQELVNGQREFYAKILDAKIEALIAQHLARNTSTSPVLSNQQETRPRVRESSIWKRIWDLAWMRLRPMFSEKITID</sequence>
<dbReference type="AlphaFoldDB" id="A0AAF3EJP5"/>
<protein>
    <submittedName>
        <fullName evidence="2">Uncharacterized protein</fullName>
    </submittedName>
</protein>
<proteinExistence type="predicted"/>
<evidence type="ECO:0000313" key="2">
    <source>
        <dbReference type="WBParaSite" id="MBELARI_LOCUS14001"/>
    </source>
</evidence>
<dbReference type="WBParaSite" id="MBELARI_LOCUS14001">
    <property type="protein sequence ID" value="MBELARI_LOCUS14001"/>
    <property type="gene ID" value="MBELARI_LOCUS14001"/>
</dbReference>
<reference evidence="2" key="1">
    <citation type="submission" date="2024-02" db="UniProtKB">
        <authorList>
            <consortium name="WormBaseParasite"/>
        </authorList>
    </citation>
    <scope>IDENTIFICATION</scope>
</reference>
<dbReference type="Proteomes" id="UP000887575">
    <property type="component" value="Unassembled WGS sequence"/>
</dbReference>
<organism evidence="1 2">
    <name type="scientific">Mesorhabditis belari</name>
    <dbReference type="NCBI Taxonomy" id="2138241"/>
    <lineage>
        <taxon>Eukaryota</taxon>
        <taxon>Metazoa</taxon>
        <taxon>Ecdysozoa</taxon>
        <taxon>Nematoda</taxon>
        <taxon>Chromadorea</taxon>
        <taxon>Rhabditida</taxon>
        <taxon>Rhabditina</taxon>
        <taxon>Rhabditomorpha</taxon>
        <taxon>Rhabditoidea</taxon>
        <taxon>Rhabditidae</taxon>
        <taxon>Mesorhabditinae</taxon>
        <taxon>Mesorhabditis</taxon>
    </lineage>
</organism>
<evidence type="ECO:0000313" key="1">
    <source>
        <dbReference type="Proteomes" id="UP000887575"/>
    </source>
</evidence>